<dbReference type="OrthoDB" id="7976214at2759"/>
<evidence type="ECO:0000313" key="3">
    <source>
        <dbReference type="WBParaSite" id="HPBE_0000480501-mRNA-1"/>
    </source>
</evidence>
<dbReference type="Proteomes" id="UP000050761">
    <property type="component" value="Unassembled WGS sequence"/>
</dbReference>
<reference evidence="3" key="2">
    <citation type="submission" date="2019-09" db="UniProtKB">
        <authorList>
            <consortium name="WormBaseParasite"/>
        </authorList>
    </citation>
    <scope>IDENTIFICATION</scope>
</reference>
<name>A0A183FEJ4_HELPZ</name>
<evidence type="ECO:0000313" key="2">
    <source>
        <dbReference type="Proteomes" id="UP000050761"/>
    </source>
</evidence>
<organism evidence="2 3">
    <name type="scientific">Heligmosomoides polygyrus</name>
    <name type="common">Parasitic roundworm</name>
    <dbReference type="NCBI Taxonomy" id="6339"/>
    <lineage>
        <taxon>Eukaryota</taxon>
        <taxon>Metazoa</taxon>
        <taxon>Ecdysozoa</taxon>
        <taxon>Nematoda</taxon>
        <taxon>Chromadorea</taxon>
        <taxon>Rhabditida</taxon>
        <taxon>Rhabditina</taxon>
        <taxon>Rhabditomorpha</taxon>
        <taxon>Strongyloidea</taxon>
        <taxon>Heligmosomidae</taxon>
        <taxon>Heligmosomoides</taxon>
    </lineage>
</organism>
<sequence length="75" mass="8456">MIKDVQQSQRHGRCSRVSWNQKEILVKLVFVDGRITHEAAQVAGVIENTARSIINSYKREGEIQSPPVITPPDKT</sequence>
<dbReference type="AlphaFoldDB" id="A0A183FEJ4"/>
<protein>
    <submittedName>
        <fullName evidence="3">Helix-turn-helix domain-containing protein</fullName>
    </submittedName>
</protein>
<reference evidence="1 2" key="1">
    <citation type="submission" date="2018-11" db="EMBL/GenBank/DDBJ databases">
        <authorList>
            <consortium name="Pathogen Informatics"/>
        </authorList>
    </citation>
    <scope>NUCLEOTIDE SEQUENCE [LARGE SCALE GENOMIC DNA]</scope>
</reference>
<gene>
    <name evidence="1" type="ORF">HPBE_LOCUS4806</name>
</gene>
<dbReference type="EMBL" id="UZAH01025366">
    <property type="protein sequence ID" value="VDO62428.1"/>
    <property type="molecule type" value="Genomic_DNA"/>
</dbReference>
<accession>A0A183FEJ4</accession>
<dbReference type="WBParaSite" id="HPBE_0000480501-mRNA-1">
    <property type="protein sequence ID" value="HPBE_0000480501-mRNA-1"/>
    <property type="gene ID" value="HPBE_0000480501"/>
</dbReference>
<evidence type="ECO:0000313" key="1">
    <source>
        <dbReference type="EMBL" id="VDO62428.1"/>
    </source>
</evidence>
<keyword evidence="2" id="KW-1185">Reference proteome</keyword>
<proteinExistence type="predicted"/>
<accession>A0A3P8AD56</accession>